<protein>
    <submittedName>
        <fullName evidence="3">Rhodanese domain-containing protein</fullName>
    </submittedName>
</protein>
<dbReference type="Proteomes" id="UP000887574">
    <property type="component" value="Unplaced"/>
</dbReference>
<evidence type="ECO:0000313" key="2">
    <source>
        <dbReference type="Proteomes" id="UP000887574"/>
    </source>
</evidence>
<feature type="region of interest" description="Disordered" evidence="1">
    <location>
        <begin position="1"/>
        <end position="21"/>
    </location>
</feature>
<proteinExistence type="predicted"/>
<evidence type="ECO:0000256" key="1">
    <source>
        <dbReference type="SAM" id="MobiDB-lite"/>
    </source>
</evidence>
<accession>A0A915DV31</accession>
<dbReference type="AlphaFoldDB" id="A0A915DV31"/>
<reference evidence="3" key="1">
    <citation type="submission" date="2022-11" db="UniProtKB">
        <authorList>
            <consortium name="WormBaseParasite"/>
        </authorList>
    </citation>
    <scope>IDENTIFICATION</scope>
</reference>
<evidence type="ECO:0000313" key="3">
    <source>
        <dbReference type="WBParaSite" id="jg23268.1"/>
    </source>
</evidence>
<feature type="compositionally biased region" description="Polar residues" evidence="1">
    <location>
        <begin position="1"/>
        <end position="12"/>
    </location>
</feature>
<keyword evidence="2" id="KW-1185">Reference proteome</keyword>
<sequence>MMLQQQNPQESAQKLRPSSLVLPRQCRPSSHLFLDLVMDSSPPVLLSTTPGGFFGFQKQFPELCESSAQLRKSSSVSGQQSATTPFPPATAGCLLLQQHPTRFNCNNNSFSTPSDVNGNLSFKLAMEGQRAPQIESQQLLGACAPSNNCSTSKVMLRGNSSQQQNGLATAPLL</sequence>
<dbReference type="WBParaSite" id="jg23268.1">
    <property type="protein sequence ID" value="jg23268.1"/>
    <property type="gene ID" value="jg23268"/>
</dbReference>
<name>A0A915DV31_9BILA</name>
<organism evidence="2 3">
    <name type="scientific">Ditylenchus dipsaci</name>
    <dbReference type="NCBI Taxonomy" id="166011"/>
    <lineage>
        <taxon>Eukaryota</taxon>
        <taxon>Metazoa</taxon>
        <taxon>Ecdysozoa</taxon>
        <taxon>Nematoda</taxon>
        <taxon>Chromadorea</taxon>
        <taxon>Rhabditida</taxon>
        <taxon>Tylenchina</taxon>
        <taxon>Tylenchomorpha</taxon>
        <taxon>Sphaerularioidea</taxon>
        <taxon>Anguinidae</taxon>
        <taxon>Anguininae</taxon>
        <taxon>Ditylenchus</taxon>
    </lineage>
</organism>